<dbReference type="GO" id="GO:0046872">
    <property type="term" value="F:metal ion binding"/>
    <property type="evidence" value="ECO:0007669"/>
    <property type="project" value="UniProtKB-KW"/>
</dbReference>
<dbReference type="InterPro" id="IPR050157">
    <property type="entry name" value="PSI_iron-sulfur_center"/>
</dbReference>
<keyword evidence="6" id="KW-0812">Transmembrane</keyword>
<evidence type="ECO:0000313" key="8">
    <source>
        <dbReference type="EMBL" id="TCO59293.1"/>
    </source>
</evidence>
<dbReference type="InterPro" id="IPR017900">
    <property type="entry name" value="4Fe4S_Fe_S_CS"/>
</dbReference>
<evidence type="ECO:0000256" key="1">
    <source>
        <dbReference type="ARBA" id="ARBA00001966"/>
    </source>
</evidence>
<keyword evidence="4" id="KW-0408">Iron</keyword>
<comment type="caution">
    <text evidence="8">The sequence shown here is derived from an EMBL/GenBank/DDBJ whole genome shotgun (WGS) entry which is preliminary data.</text>
</comment>
<proteinExistence type="predicted"/>
<evidence type="ECO:0000313" key="9">
    <source>
        <dbReference type="Proteomes" id="UP000295680"/>
    </source>
</evidence>
<organism evidence="8 9">
    <name type="scientific">Actinocrispum wychmicini</name>
    <dbReference type="NCBI Taxonomy" id="1213861"/>
    <lineage>
        <taxon>Bacteria</taxon>
        <taxon>Bacillati</taxon>
        <taxon>Actinomycetota</taxon>
        <taxon>Actinomycetes</taxon>
        <taxon>Pseudonocardiales</taxon>
        <taxon>Pseudonocardiaceae</taxon>
        <taxon>Actinocrispum</taxon>
    </lineage>
</organism>
<keyword evidence="9" id="KW-1185">Reference proteome</keyword>
<feature type="transmembrane region" description="Helical" evidence="6">
    <location>
        <begin position="228"/>
        <end position="247"/>
    </location>
</feature>
<dbReference type="InterPro" id="IPR017896">
    <property type="entry name" value="4Fe4S_Fe-S-bd"/>
</dbReference>
<dbReference type="OrthoDB" id="9800445at2"/>
<dbReference type="InterPro" id="IPR016041">
    <property type="entry name" value="Ac-CoA_synth_d_su_TIM-brl"/>
</dbReference>
<evidence type="ECO:0000256" key="6">
    <source>
        <dbReference type="SAM" id="Phobius"/>
    </source>
</evidence>
<gene>
    <name evidence="8" type="ORF">EV192_104134</name>
</gene>
<dbReference type="NCBIfam" id="NF043039">
    <property type="entry name" value="HgcAB_like"/>
    <property type="match status" value="1"/>
</dbReference>
<comment type="cofactor">
    <cofactor evidence="1">
        <name>[4Fe-4S] cluster</name>
        <dbReference type="ChEBI" id="CHEBI:49883"/>
    </cofactor>
</comment>
<dbReference type="Proteomes" id="UP000295680">
    <property type="component" value="Unassembled WGS sequence"/>
</dbReference>
<dbReference type="PROSITE" id="PS00198">
    <property type="entry name" value="4FE4S_FER_1"/>
    <property type="match status" value="1"/>
</dbReference>
<dbReference type="EMBL" id="SLWS01000004">
    <property type="protein sequence ID" value="TCO59293.1"/>
    <property type="molecule type" value="Genomic_DNA"/>
</dbReference>
<dbReference type="RefSeq" id="WP_132117100.1">
    <property type="nucleotide sequence ID" value="NZ_SLWS01000004.1"/>
</dbReference>
<feature type="transmembrane region" description="Helical" evidence="6">
    <location>
        <begin position="253"/>
        <end position="271"/>
    </location>
</feature>
<feature type="domain" description="4Fe-4S ferredoxin-type" evidence="7">
    <location>
        <begin position="298"/>
        <end position="328"/>
    </location>
</feature>
<feature type="transmembrane region" description="Helical" evidence="6">
    <location>
        <begin position="197"/>
        <end position="216"/>
    </location>
</feature>
<evidence type="ECO:0000256" key="5">
    <source>
        <dbReference type="ARBA" id="ARBA00023014"/>
    </source>
</evidence>
<keyword evidence="2" id="KW-0004">4Fe-4S</keyword>
<keyword evidence="6" id="KW-1133">Transmembrane helix</keyword>
<dbReference type="PANTHER" id="PTHR24960:SF79">
    <property type="entry name" value="PHOTOSYSTEM I IRON-SULFUR CENTER"/>
    <property type="match status" value="1"/>
</dbReference>
<evidence type="ECO:0000259" key="7">
    <source>
        <dbReference type="PROSITE" id="PS51379"/>
    </source>
</evidence>
<dbReference type="GO" id="GO:0051539">
    <property type="term" value="F:4 iron, 4 sulfur cluster binding"/>
    <property type="evidence" value="ECO:0007669"/>
    <property type="project" value="UniProtKB-KW"/>
</dbReference>
<dbReference type="Gene3D" id="3.30.70.20">
    <property type="match status" value="1"/>
</dbReference>
<keyword evidence="5" id="KW-0411">Iron-sulfur</keyword>
<feature type="domain" description="4Fe-4S ferredoxin-type" evidence="7">
    <location>
        <begin position="330"/>
        <end position="355"/>
    </location>
</feature>
<dbReference type="PROSITE" id="PS51379">
    <property type="entry name" value="4FE4S_FER_2"/>
    <property type="match status" value="2"/>
</dbReference>
<dbReference type="AlphaFoldDB" id="A0A4R2JHG5"/>
<sequence length="355" mass="37244">MPPAAPAVTHRGVGGGVRSAAQLVFRSFPFPTEPGLRVFGTPDRSSPVFVTSNFDYTVRLVSRVLENYDCYLLVAPTGGVNVWCASAGGHFGVDEVEAAIKLSGIGDLVDHHRLVLPRLTAPGVDPKEVRSRTGWRVVFGPIDIDELPGWLDESFPRLVADVVTFPVARRVEMGIGAGLWPAGLLGVPAAIIGGWQAGLLTAGLAYVLSVLFAVAYPRLPAAPGLPQAVPLAGVLGVVAAATAWGSGGTVFDIVFWAVTLALMGLLIGLDFPSWSPTDVCKQQLLCFLYPATLAPAGFLPTVDEPACVDGCDICVKICPKGAMTLQDNHKATLLDPDGCLSCFACVQQCPVDAIS</sequence>
<dbReference type="Gene3D" id="3.40.50.11600">
    <property type="match status" value="1"/>
</dbReference>
<dbReference type="Pfam" id="PF03599">
    <property type="entry name" value="CdhD"/>
    <property type="match status" value="1"/>
</dbReference>
<dbReference type="SUPFAM" id="SSF54862">
    <property type="entry name" value="4Fe-4S ferredoxins"/>
    <property type="match status" value="1"/>
</dbReference>
<reference evidence="8 9" key="1">
    <citation type="submission" date="2019-03" db="EMBL/GenBank/DDBJ databases">
        <title>Genomic Encyclopedia of Type Strains, Phase IV (KMG-IV): sequencing the most valuable type-strain genomes for metagenomic binning, comparative biology and taxonomic classification.</title>
        <authorList>
            <person name="Goeker M."/>
        </authorList>
    </citation>
    <scope>NUCLEOTIDE SEQUENCE [LARGE SCALE GENOMIC DNA]</scope>
    <source>
        <strain evidence="8 9">DSM 45934</strain>
    </source>
</reference>
<name>A0A4R2JHG5_9PSEU</name>
<dbReference type="InterPro" id="IPR050003">
    <property type="entry name" value="HgcAB-like"/>
</dbReference>
<dbReference type="Pfam" id="PF12838">
    <property type="entry name" value="Fer4_7"/>
    <property type="match status" value="1"/>
</dbReference>
<evidence type="ECO:0000256" key="2">
    <source>
        <dbReference type="ARBA" id="ARBA00022485"/>
    </source>
</evidence>
<accession>A0A4R2JHG5</accession>
<keyword evidence="3" id="KW-0479">Metal-binding</keyword>
<dbReference type="PANTHER" id="PTHR24960">
    <property type="entry name" value="PHOTOSYSTEM I IRON-SULFUR CENTER-RELATED"/>
    <property type="match status" value="1"/>
</dbReference>
<evidence type="ECO:0000256" key="3">
    <source>
        <dbReference type="ARBA" id="ARBA00022723"/>
    </source>
</evidence>
<protein>
    <submittedName>
        <fullName evidence="8">4Fe-4S dicluster protein</fullName>
    </submittedName>
</protein>
<keyword evidence="6" id="KW-0472">Membrane</keyword>
<evidence type="ECO:0000256" key="4">
    <source>
        <dbReference type="ARBA" id="ARBA00023004"/>
    </source>
</evidence>